<reference evidence="3 4" key="1">
    <citation type="submission" date="2018-11" db="EMBL/GenBank/DDBJ databases">
        <title>Haplotype-resolved cattle genomes.</title>
        <authorList>
            <person name="Low W.Y."/>
            <person name="Tearle R."/>
            <person name="Bickhart D.M."/>
            <person name="Rosen B.D."/>
            <person name="Koren S."/>
            <person name="Rhie A."/>
            <person name="Hiendleder S."/>
            <person name="Phillippy A.M."/>
            <person name="Smith T.P.L."/>
            <person name="Williams J.L."/>
        </authorList>
    </citation>
    <scope>NUCLEOTIDE SEQUENCE [LARGE SCALE GENOMIC DNA]</scope>
</reference>
<keyword evidence="2" id="KW-0677">Repeat</keyword>
<organism evidence="3 4">
    <name type="scientific">Bos indicus x Bos taurus</name>
    <name type="common">Hybrid cattle</name>
    <dbReference type="NCBI Taxonomy" id="30522"/>
    <lineage>
        <taxon>Eukaryota</taxon>
        <taxon>Metazoa</taxon>
        <taxon>Chordata</taxon>
        <taxon>Craniata</taxon>
        <taxon>Vertebrata</taxon>
        <taxon>Euteleostomi</taxon>
        <taxon>Mammalia</taxon>
        <taxon>Eutheria</taxon>
        <taxon>Laurasiatheria</taxon>
        <taxon>Artiodactyla</taxon>
        <taxon>Ruminantia</taxon>
        <taxon>Pecora</taxon>
        <taxon>Bovidae</taxon>
        <taxon>Bovinae</taxon>
        <taxon>Bos</taxon>
    </lineage>
</organism>
<protein>
    <submittedName>
        <fullName evidence="3">Uncharacterized protein</fullName>
    </submittedName>
</protein>
<proteinExistence type="predicted"/>
<sequence length="113" mass="12613">MSCIFAVSHDSIQKRVRMSVHNPPRLVILAAIGLLRDEPLAISTLEFLPTELYPPLFMAAVFGRHRETLKAMVPAWPFARLPLGSLMQKPHQGTLQAVLEGLDVLLAQKVHPR</sequence>
<name>A0A4W2FUL3_BOBOX</name>
<dbReference type="Ensembl" id="ENSBIXT00005016741.1">
    <property type="protein sequence ID" value="ENSBIXP00005008975.1"/>
    <property type="gene ID" value="ENSBIXG00005001755.1"/>
</dbReference>
<dbReference type="PANTHER" id="PTHR14224:SF107">
    <property type="match status" value="1"/>
</dbReference>
<reference evidence="3" key="2">
    <citation type="submission" date="2025-08" db="UniProtKB">
        <authorList>
            <consortium name="Ensembl"/>
        </authorList>
    </citation>
    <scope>IDENTIFICATION</scope>
</reference>
<accession>A0A4W2FUL3</accession>
<keyword evidence="1" id="KW-0433">Leucine-rich repeat</keyword>
<dbReference type="Proteomes" id="UP000429181">
    <property type="component" value="Chromosome 29"/>
</dbReference>
<evidence type="ECO:0000313" key="4">
    <source>
        <dbReference type="Proteomes" id="UP000429181"/>
    </source>
</evidence>
<dbReference type="GeneTree" id="ENSGT01030000234531"/>
<dbReference type="PANTHER" id="PTHR14224">
    <property type="entry name" value="SIMILAR TO PREFERENTIALLY EXPRESSED ANTIGEN IN MELANOMA-LIKE 3"/>
    <property type="match status" value="1"/>
</dbReference>
<dbReference type="GO" id="GO:0005737">
    <property type="term" value="C:cytoplasm"/>
    <property type="evidence" value="ECO:0007669"/>
    <property type="project" value="TreeGrafter"/>
</dbReference>
<evidence type="ECO:0000313" key="3">
    <source>
        <dbReference type="Ensembl" id="ENSBIXP00005008975.1"/>
    </source>
</evidence>
<dbReference type="AlphaFoldDB" id="A0A4W2FUL3"/>
<dbReference type="InterPro" id="IPR050694">
    <property type="entry name" value="LRRC14/PRAME"/>
</dbReference>
<evidence type="ECO:0000256" key="1">
    <source>
        <dbReference type="ARBA" id="ARBA00022614"/>
    </source>
</evidence>
<evidence type="ECO:0000256" key="2">
    <source>
        <dbReference type="ARBA" id="ARBA00022737"/>
    </source>
</evidence>